<dbReference type="InterPro" id="IPR006139">
    <property type="entry name" value="D-isomer_2_OHA_DH_cat_dom"/>
</dbReference>
<keyword evidence="12" id="KW-1185">Reference proteome</keyword>
<organism evidence="11 12">
    <name type="scientific">Chthoniobacter flavus Ellin428</name>
    <dbReference type="NCBI Taxonomy" id="497964"/>
    <lineage>
        <taxon>Bacteria</taxon>
        <taxon>Pseudomonadati</taxon>
        <taxon>Verrucomicrobiota</taxon>
        <taxon>Spartobacteria</taxon>
        <taxon>Chthoniobacterales</taxon>
        <taxon>Chthoniobacteraceae</taxon>
        <taxon>Chthoniobacter</taxon>
    </lineage>
</organism>
<dbReference type="PANTHER" id="PTHR42938:SF47">
    <property type="entry name" value="HYDROXYPYRUVATE REDUCTASE"/>
    <property type="match status" value="1"/>
</dbReference>
<dbReference type="InterPro" id="IPR029752">
    <property type="entry name" value="D-isomer_DH_CS1"/>
</dbReference>
<dbReference type="InterPro" id="IPR029009">
    <property type="entry name" value="ASB_dom_sf"/>
</dbReference>
<dbReference type="FunFam" id="3.40.50.720:FF:000021">
    <property type="entry name" value="D-3-phosphoglycerate dehydrogenase"/>
    <property type="match status" value="1"/>
</dbReference>
<sequence>MSKPKVLVADPIAQKGIDELANGGSLDVTVKIGLKPDELLAIIGEFNALVVRSETKANAKVIEAATNLKVIGRAGVGVDNVDVDAATKRGIIVMNTPGGNTISTAEHAFSLMVSTARNIPQADASVKSGKWDRKTFVGVELYNKTLAILGMGRIGTEIARRAIAFGMRVLAYDPYLSASRARSLQVELVESLDLIIPQADFITLHMPLTAETKYMLNAERLAKTKKGVRIVNCARGGLIDEAALVEALKSKQVAAAALDVFEAEPLPAESPLRGLPNLILTPHLGASTAEAQEGVGIEVAEQIRAALLSGEIRNAVNMPSIDAKTLAVVGPHIALGEKLGHFLSQIAAKRVESLNINYSGKINEADTTPVTRSILASFLRAAGGPEVNVVNCLSFAENLGIKLTESRESSQSDFAELIELTATGENGWVSVAGTFFGTTPRIVKVNGRHVEAKPEGVLFLFENRDRPGVVGHVGTLLGKHKVNIAGMSLSRNEEGGEALTLLNLDSVPSEAIIKELTAGGDIHSVQVVQL</sequence>
<dbReference type="PROSITE" id="PS51671">
    <property type="entry name" value="ACT"/>
    <property type="match status" value="1"/>
</dbReference>
<dbReference type="FunCoup" id="B4D991">
    <property type="interactions" value="475"/>
</dbReference>
<gene>
    <name evidence="11" type="ORF">CfE428DRAFT_5481</name>
</gene>
<evidence type="ECO:0000256" key="8">
    <source>
        <dbReference type="ARBA" id="ARBA00048731"/>
    </source>
</evidence>
<evidence type="ECO:0000259" key="10">
    <source>
        <dbReference type="PROSITE" id="PS51671"/>
    </source>
</evidence>
<dbReference type="PROSITE" id="PS00671">
    <property type="entry name" value="D_2_HYDROXYACID_DH_3"/>
    <property type="match status" value="1"/>
</dbReference>
<dbReference type="PROSITE" id="PS00065">
    <property type="entry name" value="D_2_HYDROXYACID_DH_1"/>
    <property type="match status" value="1"/>
</dbReference>
<dbReference type="NCBIfam" id="TIGR01327">
    <property type="entry name" value="PGDH"/>
    <property type="match status" value="1"/>
</dbReference>
<name>B4D991_9BACT</name>
<accession>B4D991</accession>
<comment type="similarity">
    <text evidence="3 9">Belongs to the D-isomer specific 2-hydroxyacid dehydrogenase family.</text>
</comment>
<comment type="catalytic activity">
    <reaction evidence="8 9">
        <text>(2R)-3-phosphoglycerate + NAD(+) = 3-phosphooxypyruvate + NADH + H(+)</text>
        <dbReference type="Rhea" id="RHEA:12641"/>
        <dbReference type="ChEBI" id="CHEBI:15378"/>
        <dbReference type="ChEBI" id="CHEBI:18110"/>
        <dbReference type="ChEBI" id="CHEBI:57540"/>
        <dbReference type="ChEBI" id="CHEBI:57945"/>
        <dbReference type="ChEBI" id="CHEBI:58272"/>
        <dbReference type="EC" id="1.1.1.95"/>
    </reaction>
</comment>
<dbReference type="InterPro" id="IPR002912">
    <property type="entry name" value="ACT_dom"/>
</dbReference>
<comment type="caution">
    <text evidence="11">The sequence shown here is derived from an EMBL/GenBank/DDBJ whole genome shotgun (WGS) entry which is preliminary data.</text>
</comment>
<dbReference type="SUPFAM" id="SSF55021">
    <property type="entry name" value="ACT-like"/>
    <property type="match status" value="1"/>
</dbReference>
<evidence type="ECO:0000256" key="4">
    <source>
        <dbReference type="ARBA" id="ARBA00021582"/>
    </source>
</evidence>
<evidence type="ECO:0000256" key="5">
    <source>
        <dbReference type="ARBA" id="ARBA00023002"/>
    </source>
</evidence>
<comment type="function">
    <text evidence="1">Catalyzes the reversible oxidation of 3-phospho-D-glycerate to 3-phosphonooxypyruvate, the first step of the phosphorylated L-serine biosynthesis pathway. Also catalyzes the reversible oxidation of 2-hydroxyglutarate to 2-oxoglutarate.</text>
</comment>
<dbReference type="UniPathway" id="UPA00135">
    <property type="reaction ID" value="UER00196"/>
</dbReference>
<evidence type="ECO:0000256" key="1">
    <source>
        <dbReference type="ARBA" id="ARBA00003800"/>
    </source>
</evidence>
<dbReference type="GO" id="GO:0006564">
    <property type="term" value="P:L-serine biosynthetic process"/>
    <property type="evidence" value="ECO:0007669"/>
    <property type="project" value="UniProtKB-UniRule"/>
</dbReference>
<dbReference type="InterPro" id="IPR045865">
    <property type="entry name" value="ACT-like_dom_sf"/>
</dbReference>
<dbReference type="PROSITE" id="PS00670">
    <property type="entry name" value="D_2_HYDROXYACID_DH_2"/>
    <property type="match status" value="1"/>
</dbReference>
<dbReference type="FunFam" id="3.30.70.260:FF:000008">
    <property type="entry name" value="D-3-phosphoglycerate dehydrogenase, chloroplastic"/>
    <property type="match status" value="1"/>
</dbReference>
<dbReference type="SUPFAM" id="SSF52283">
    <property type="entry name" value="Formate/glycerate dehydrogenase catalytic domain-like"/>
    <property type="match status" value="1"/>
</dbReference>
<reference evidence="11 12" key="1">
    <citation type="journal article" date="2011" name="J. Bacteriol.">
        <title>Genome sequence of Chthoniobacter flavus Ellin428, an aerobic heterotrophic soil bacterium.</title>
        <authorList>
            <person name="Kant R."/>
            <person name="van Passel M.W."/>
            <person name="Palva A."/>
            <person name="Lucas S."/>
            <person name="Lapidus A."/>
            <person name="Glavina Del Rio T."/>
            <person name="Dalin E."/>
            <person name="Tice H."/>
            <person name="Bruce D."/>
            <person name="Goodwin L."/>
            <person name="Pitluck S."/>
            <person name="Larimer F.W."/>
            <person name="Land M.L."/>
            <person name="Hauser L."/>
            <person name="Sangwan P."/>
            <person name="de Vos W.M."/>
            <person name="Janssen P.H."/>
            <person name="Smidt H."/>
        </authorList>
    </citation>
    <scope>NUCLEOTIDE SEQUENCE [LARGE SCALE GENOMIC DNA]</scope>
    <source>
        <strain evidence="11 12">Ellin428</strain>
    </source>
</reference>
<dbReference type="InterPro" id="IPR006236">
    <property type="entry name" value="PGDH"/>
</dbReference>
<dbReference type="GO" id="GO:0051287">
    <property type="term" value="F:NAD binding"/>
    <property type="evidence" value="ECO:0007669"/>
    <property type="project" value="UniProtKB-UniRule"/>
</dbReference>
<dbReference type="InterPro" id="IPR029753">
    <property type="entry name" value="D-isomer_DH_CS"/>
</dbReference>
<dbReference type="GO" id="GO:0004617">
    <property type="term" value="F:phosphoglycerate dehydrogenase activity"/>
    <property type="evidence" value="ECO:0007669"/>
    <property type="project" value="UniProtKB-UniRule"/>
</dbReference>
<evidence type="ECO:0000256" key="2">
    <source>
        <dbReference type="ARBA" id="ARBA00005216"/>
    </source>
</evidence>
<dbReference type="SUPFAM" id="SSF51735">
    <property type="entry name" value="NAD(P)-binding Rossmann-fold domains"/>
    <property type="match status" value="1"/>
</dbReference>
<keyword evidence="9" id="KW-0028">Amino-acid biosynthesis</keyword>
<dbReference type="Pfam" id="PF02826">
    <property type="entry name" value="2-Hacid_dh_C"/>
    <property type="match status" value="1"/>
</dbReference>
<dbReference type="EC" id="1.1.1.95" evidence="9"/>
<evidence type="ECO:0000256" key="3">
    <source>
        <dbReference type="ARBA" id="ARBA00005854"/>
    </source>
</evidence>
<dbReference type="SUPFAM" id="SSF143548">
    <property type="entry name" value="Serine metabolism enzymes domain"/>
    <property type="match status" value="1"/>
</dbReference>
<dbReference type="Pfam" id="PF19304">
    <property type="entry name" value="PGDH_inter"/>
    <property type="match status" value="1"/>
</dbReference>
<dbReference type="InterPro" id="IPR036291">
    <property type="entry name" value="NAD(P)-bd_dom_sf"/>
</dbReference>
<evidence type="ECO:0000313" key="12">
    <source>
        <dbReference type="Proteomes" id="UP000005824"/>
    </source>
</evidence>
<evidence type="ECO:0000256" key="6">
    <source>
        <dbReference type="ARBA" id="ARBA00023027"/>
    </source>
</evidence>
<comment type="pathway">
    <text evidence="2 9">Amino-acid biosynthesis; L-serine biosynthesis; L-serine from 3-phospho-D-glycerate: step 1/3.</text>
</comment>
<dbReference type="Gene3D" id="3.40.50.720">
    <property type="entry name" value="NAD(P)-binding Rossmann-like Domain"/>
    <property type="match status" value="2"/>
</dbReference>
<protein>
    <recommendedName>
        <fullName evidence="4 9">D-3-phosphoglycerate dehydrogenase</fullName>
        <ecNumber evidence="9">1.1.1.95</ecNumber>
    </recommendedName>
</protein>
<keyword evidence="6 9" id="KW-0520">NAD</keyword>
<dbReference type="InterPro" id="IPR045626">
    <property type="entry name" value="PGDH_ASB_dom"/>
</dbReference>
<evidence type="ECO:0000313" key="11">
    <source>
        <dbReference type="EMBL" id="EDY16994.1"/>
    </source>
</evidence>
<evidence type="ECO:0000256" key="7">
    <source>
        <dbReference type="ARBA" id="ARBA00048126"/>
    </source>
</evidence>
<dbReference type="AlphaFoldDB" id="B4D991"/>
<comment type="catalytic activity">
    <reaction evidence="7">
        <text>(R)-2-hydroxyglutarate + NAD(+) = 2-oxoglutarate + NADH + H(+)</text>
        <dbReference type="Rhea" id="RHEA:49612"/>
        <dbReference type="ChEBI" id="CHEBI:15378"/>
        <dbReference type="ChEBI" id="CHEBI:15801"/>
        <dbReference type="ChEBI" id="CHEBI:16810"/>
        <dbReference type="ChEBI" id="CHEBI:57540"/>
        <dbReference type="ChEBI" id="CHEBI:57945"/>
        <dbReference type="EC" id="1.1.1.399"/>
    </reaction>
</comment>
<dbReference type="eggNOG" id="COG1052">
    <property type="taxonomic scope" value="Bacteria"/>
</dbReference>
<dbReference type="Gene3D" id="3.30.1330.90">
    <property type="entry name" value="D-3-phosphoglycerate dehydrogenase, domain 3"/>
    <property type="match status" value="1"/>
</dbReference>
<keyword evidence="9" id="KW-0718">Serine biosynthesis</keyword>
<dbReference type="RefSeq" id="WP_006982802.1">
    <property type="nucleotide sequence ID" value="NZ_ABVL01000025.1"/>
</dbReference>
<dbReference type="InterPro" id="IPR006140">
    <property type="entry name" value="D-isomer_DH_NAD-bd"/>
</dbReference>
<proteinExistence type="inferred from homology"/>
<dbReference type="Pfam" id="PF01842">
    <property type="entry name" value="ACT"/>
    <property type="match status" value="1"/>
</dbReference>
<evidence type="ECO:0000256" key="9">
    <source>
        <dbReference type="RuleBase" id="RU363003"/>
    </source>
</evidence>
<dbReference type="Gene3D" id="3.30.70.260">
    <property type="match status" value="1"/>
</dbReference>
<dbReference type="PANTHER" id="PTHR42938">
    <property type="entry name" value="FORMATE DEHYDROGENASE 1"/>
    <property type="match status" value="1"/>
</dbReference>
<dbReference type="InParanoid" id="B4D991"/>
<dbReference type="EMBL" id="ABVL01000025">
    <property type="protein sequence ID" value="EDY16994.1"/>
    <property type="molecule type" value="Genomic_DNA"/>
</dbReference>
<feature type="domain" description="ACT" evidence="10">
    <location>
        <begin position="458"/>
        <end position="530"/>
    </location>
</feature>
<keyword evidence="5 9" id="KW-0560">Oxidoreductase</keyword>
<dbReference type="STRING" id="497964.CfE428DRAFT_5481"/>
<dbReference type="CDD" id="cd04902">
    <property type="entry name" value="ACT_3PGDH-xct"/>
    <property type="match status" value="1"/>
</dbReference>
<dbReference type="Pfam" id="PF00389">
    <property type="entry name" value="2-Hacid_dh"/>
    <property type="match status" value="1"/>
</dbReference>
<dbReference type="Proteomes" id="UP000005824">
    <property type="component" value="Unassembled WGS sequence"/>
</dbReference>
<dbReference type="CDD" id="cd12173">
    <property type="entry name" value="PGDH_4"/>
    <property type="match status" value="1"/>
</dbReference>